<evidence type="ECO:0000313" key="3">
    <source>
        <dbReference type="Proteomes" id="UP000297647"/>
    </source>
</evidence>
<accession>A0A4Y9QX69</accession>
<dbReference type="Pfam" id="PF05954">
    <property type="entry name" value="Phage_GPD"/>
    <property type="match status" value="1"/>
</dbReference>
<keyword evidence="3" id="KW-1185">Reference proteome</keyword>
<dbReference type="InterPro" id="IPR037026">
    <property type="entry name" value="Vgr_OB-fold_dom_sf"/>
</dbReference>
<dbReference type="EMBL" id="SPSB01000002">
    <property type="protein sequence ID" value="TFV95545.1"/>
    <property type="molecule type" value="Genomic_DNA"/>
</dbReference>
<evidence type="ECO:0000259" key="1">
    <source>
        <dbReference type="Pfam" id="PF04717"/>
    </source>
</evidence>
<name>A0A4Y9QX69_9BACT</name>
<dbReference type="Pfam" id="PF04717">
    <property type="entry name" value="Phage_base_V"/>
    <property type="match status" value="1"/>
</dbReference>
<proteinExistence type="predicted"/>
<gene>
    <name evidence="2" type="primary">vgrG</name>
    <name evidence="2" type="ORF">E4S40_04820</name>
</gene>
<dbReference type="InterPro" id="IPR006533">
    <property type="entry name" value="T6SS_Vgr_RhsGE"/>
</dbReference>
<dbReference type="SUPFAM" id="SSF69255">
    <property type="entry name" value="gp5 N-terminal domain-like"/>
    <property type="match status" value="1"/>
</dbReference>
<protein>
    <submittedName>
        <fullName evidence="2">Type VI secretion system tip protein VgrG</fullName>
    </submittedName>
</protein>
<feature type="domain" description="Gp5/Type VI secretion system Vgr protein OB-fold" evidence="1">
    <location>
        <begin position="369"/>
        <end position="442"/>
    </location>
</feature>
<dbReference type="Gene3D" id="2.30.110.50">
    <property type="match status" value="1"/>
</dbReference>
<reference evidence="2 3" key="1">
    <citation type="submission" date="2019-03" db="EMBL/GenBank/DDBJ databases">
        <title>Algoriphagus sp. nov, a new strain isolated from root system soil of mangrove plant Kandelia.</title>
        <authorList>
            <person name="Yin Q."/>
            <person name="Wang K."/>
            <person name="Song Z."/>
        </authorList>
    </citation>
    <scope>NUCLEOTIDE SEQUENCE [LARGE SCALE GENOMIC DNA]</scope>
    <source>
        <strain evidence="2 3">XY-J91</strain>
    </source>
</reference>
<dbReference type="Gene3D" id="2.40.50.230">
    <property type="entry name" value="Gp5 N-terminal domain"/>
    <property type="match status" value="1"/>
</dbReference>
<organism evidence="2 3">
    <name type="scientific">Algoriphagus kandeliae</name>
    <dbReference type="NCBI Taxonomy" id="2562278"/>
    <lineage>
        <taxon>Bacteria</taxon>
        <taxon>Pseudomonadati</taxon>
        <taxon>Bacteroidota</taxon>
        <taxon>Cytophagia</taxon>
        <taxon>Cytophagales</taxon>
        <taxon>Cyclobacteriaceae</taxon>
        <taxon>Algoriphagus</taxon>
    </lineage>
</organism>
<dbReference type="Gene3D" id="3.55.50.10">
    <property type="entry name" value="Baseplate protein-like domains"/>
    <property type="match status" value="1"/>
</dbReference>
<dbReference type="RefSeq" id="WP_135071739.1">
    <property type="nucleotide sequence ID" value="NZ_SPSB01000002.1"/>
</dbReference>
<dbReference type="NCBIfam" id="TIGR01646">
    <property type="entry name" value="vgr_GE"/>
    <property type="match status" value="1"/>
</dbReference>
<sequence>MAKRRTLPVKNVTFSIISEGTQLSSTIKVVQLSIDQGIDKLPSAHITLLEDYSSGKLELSNGELLIPGKILEILIGYNSEETKIFEGFITKHGIEMQKDRVQLSLELKDPAIQMAVKRENRTFLDFSDAEIAESLIQKYPKLSFDIDPSGPTQEQMVQYYCSDWDFIISRSKANGKFVFVENGHVNIFNSEFDQTPILELSVGKNIIRFEAEINAETQFEGSSSTSWDFSKQSLLEKNAQDPGIDFPGNISSSELASSLGMIQHQLHHGGKRKEEEIQKWADSDLMRNRLSKIIGTVKIQGTEKVKPGDLVSLKGFGDRFGGLSFVSSVRHEVTENKWFTILGLGLPLAPEPIESSNALIPGIRGLHFGKVSTIENDPEGEYRVKVLIPIIENESDGIWARMAMPDAGPSRGFYFYPEIGDEVIVGFVNEDPRDAVVLGKLYSSARPAPLESSDDNHQKGIFTRSGMKMIFHDEQVSLKIETPRGNILQISEEESGIFLRDENGNQFQMSENGVEIYSPTKLTLKSEGDIEIEGTNIEIKASASINAEGSASAALRSSGVTEVKGSIVQIN</sequence>
<dbReference type="Proteomes" id="UP000297647">
    <property type="component" value="Unassembled WGS sequence"/>
</dbReference>
<comment type="caution">
    <text evidence="2">The sequence shown here is derived from an EMBL/GenBank/DDBJ whole genome shotgun (WGS) entry which is preliminary data.</text>
</comment>
<dbReference type="InterPro" id="IPR006531">
    <property type="entry name" value="Gp5/Vgr_OB"/>
</dbReference>
<dbReference type="OrthoDB" id="1907165at2"/>
<dbReference type="SUPFAM" id="SSF69279">
    <property type="entry name" value="Phage tail proteins"/>
    <property type="match status" value="1"/>
</dbReference>
<dbReference type="AlphaFoldDB" id="A0A4Y9QX69"/>
<evidence type="ECO:0000313" key="2">
    <source>
        <dbReference type="EMBL" id="TFV95545.1"/>
    </source>
</evidence>